<organism evidence="2 3">
    <name type="scientific">Trichosporon asahii var. asahii (strain ATCC 90039 / CBS 2479 / JCM 2466 / KCTC 7840 / NBRC 103889/ NCYC 2677 / UAMH 7654)</name>
    <name type="common">Yeast</name>
    <dbReference type="NCBI Taxonomy" id="1186058"/>
    <lineage>
        <taxon>Eukaryota</taxon>
        <taxon>Fungi</taxon>
        <taxon>Dikarya</taxon>
        <taxon>Basidiomycota</taxon>
        <taxon>Agaricomycotina</taxon>
        <taxon>Tremellomycetes</taxon>
        <taxon>Trichosporonales</taxon>
        <taxon>Trichosporonaceae</taxon>
        <taxon>Trichosporon</taxon>
    </lineage>
</organism>
<feature type="region of interest" description="Disordered" evidence="1">
    <location>
        <begin position="300"/>
        <end position="328"/>
    </location>
</feature>
<dbReference type="PANTHER" id="PTHR14778">
    <property type="entry name" value="KINETOCHORE-ASSOCIATED PROTEIN DSN1 HOMOLOG"/>
    <property type="match status" value="1"/>
</dbReference>
<evidence type="ECO:0000256" key="1">
    <source>
        <dbReference type="SAM" id="MobiDB-lite"/>
    </source>
</evidence>
<dbReference type="RefSeq" id="XP_014182965.1">
    <property type="nucleotide sequence ID" value="XM_014327490.1"/>
</dbReference>
<dbReference type="GO" id="GO:0000444">
    <property type="term" value="C:MIS12/MIND type complex"/>
    <property type="evidence" value="ECO:0007669"/>
    <property type="project" value="InterPro"/>
</dbReference>
<protein>
    <recommendedName>
        <fullName evidence="4">Kinetochore protein Mis13/DSN1</fullName>
    </recommendedName>
</protein>
<feature type="compositionally biased region" description="Basic residues" evidence="1">
    <location>
        <begin position="38"/>
        <end position="48"/>
    </location>
</feature>
<dbReference type="Pfam" id="PF08202">
    <property type="entry name" value="MIS13"/>
    <property type="match status" value="1"/>
</dbReference>
<dbReference type="Proteomes" id="UP000002748">
    <property type="component" value="Unassembled WGS sequence"/>
</dbReference>
<dbReference type="OrthoDB" id="3364649at2759"/>
<dbReference type="AlphaFoldDB" id="J6F847"/>
<comment type="caution">
    <text evidence="2">The sequence shown here is derived from an EMBL/GenBank/DDBJ whole genome shotgun (WGS) entry which is preliminary data.</text>
</comment>
<proteinExistence type="predicted"/>
<dbReference type="GO" id="GO:0051301">
    <property type="term" value="P:cell division"/>
    <property type="evidence" value="ECO:0007669"/>
    <property type="project" value="InterPro"/>
</dbReference>
<gene>
    <name evidence="2" type="ORF">A1Q1_07254</name>
</gene>
<feature type="compositionally biased region" description="Polar residues" evidence="1">
    <location>
        <begin position="1"/>
        <end position="12"/>
    </location>
</feature>
<feature type="region of interest" description="Disordered" evidence="1">
    <location>
        <begin position="1"/>
        <end position="231"/>
    </location>
</feature>
<dbReference type="GO" id="GO:0007059">
    <property type="term" value="P:chromosome segregation"/>
    <property type="evidence" value="ECO:0007669"/>
    <property type="project" value="InterPro"/>
</dbReference>
<dbReference type="EMBL" id="ALBS01000054">
    <property type="protein sequence ID" value="EJT51492.1"/>
    <property type="molecule type" value="Genomic_DNA"/>
</dbReference>
<evidence type="ECO:0000313" key="3">
    <source>
        <dbReference type="Proteomes" id="UP000002748"/>
    </source>
</evidence>
<dbReference type="InterPro" id="IPR013218">
    <property type="entry name" value="Dsn1/Mis13"/>
</dbReference>
<sequence>MSSRSAASGSRTPHSHSSRSEAANGRKRGHDATEGASKKTRKQKHSFKPRPISDTDDAMDIDIPPPPSEKKPARRRQSTAAKMARIASPAPSRIARQLSTAASDSEDESVSMGARSTFTPGPKKSVPHLTFKPYNRPRPSVAPPPSPGRPRQGRKSIAGSSRSGRLSILEGRQYVDSVQPLPVPDTPVHRRKHEPRKRVTEARPSLGLRGQRGSTSFGRGEPTYPHSSVQPHQFHRHIPVELPDPVKVRWLVSWCAKRAYEEHTSKGKVRARDPEADRLLGDVIDLFVANVAKGDIDTNIYDSDPTSASTSNGVRPHERNVENRATKAKEEGIIKRMKAEDRDWSRIAAHANAEQDRVIRSLRTKVAHPEEPVLSGWFADACRITDGIMAMGDEDIGTAADFTEVEYEVDTLHQSTHQAAAYAAQARRFLDGIYASLASDLRKQGAPPGDDDREEPASAVESAVGGPAREPQRDPIHMLRALAAADTKSQTPDTVAKAASVAVAPTPATSTHTPRRPQPATTPRRAVYGQRTPGAPR</sequence>
<dbReference type="PANTHER" id="PTHR14778:SF2">
    <property type="entry name" value="KINETOCHORE-ASSOCIATED PROTEIN DSN1 HOMOLOG"/>
    <property type="match status" value="1"/>
</dbReference>
<evidence type="ECO:0000313" key="2">
    <source>
        <dbReference type="EMBL" id="EJT51492.1"/>
    </source>
</evidence>
<name>J6F847_TRIAS</name>
<dbReference type="GeneID" id="25990766"/>
<dbReference type="KEGG" id="tasa:A1Q1_07254"/>
<feature type="compositionally biased region" description="Basic and acidic residues" evidence="1">
    <location>
        <begin position="315"/>
        <end position="328"/>
    </location>
</feature>
<dbReference type="HOGENOM" id="CLU_437429_0_0_1"/>
<feature type="region of interest" description="Disordered" evidence="1">
    <location>
        <begin position="441"/>
        <end position="537"/>
    </location>
</feature>
<feature type="compositionally biased region" description="Low complexity" evidence="1">
    <location>
        <begin position="494"/>
        <end position="525"/>
    </location>
</feature>
<feature type="compositionally biased region" description="Polar residues" evidence="1">
    <location>
        <begin position="300"/>
        <end position="313"/>
    </location>
</feature>
<reference evidence="2 3" key="1">
    <citation type="journal article" date="2012" name="Eukaryot. Cell">
        <title>Draft genome sequence of CBS 2479, the standard type strain of Trichosporon asahii.</title>
        <authorList>
            <person name="Yang R.Y."/>
            <person name="Li H.T."/>
            <person name="Zhu H."/>
            <person name="Zhou G.P."/>
            <person name="Wang M."/>
            <person name="Wang L."/>
        </authorList>
    </citation>
    <scope>NUCLEOTIDE SEQUENCE [LARGE SCALE GENOMIC DNA]</scope>
    <source>
        <strain evidence="3">ATCC 90039 / CBS 2479 / JCM 2466 / KCTC 7840 / NCYC 2677 / UAMH 7654</strain>
    </source>
</reference>
<evidence type="ECO:0008006" key="4">
    <source>
        <dbReference type="Google" id="ProtNLM"/>
    </source>
</evidence>
<dbReference type="VEuPathDB" id="FungiDB:A1Q1_07254"/>
<accession>J6F847</accession>